<sequence length="275" mass="29450">MESRDDVVKTYRYLRLGMVLMILFLAAAVVIAWAKVDFACLQTSVSAYYYTPAQGVLVGSLVAIGVGMVVLKGDSDLEDVLLNIAGMMAPVVALVPTPHPGRCASVVVDDAQRRASVENNGWSLILVGAVGLAVTALVLRRDRARGDDNRQHVLGLAVATALYAGGAVAFWAWRSGILRFGHYAAAIVMFACLIGVVWGNARRSAGSSSMRDAARTWYGAIAGLMLVSLLVWAVLALAGVDHALLVLEILLIGLFAWFWAIQTRERWHGTGLDGP</sequence>
<keyword evidence="3" id="KW-1185">Reference proteome</keyword>
<proteinExistence type="predicted"/>
<feature type="transmembrane region" description="Helical" evidence="1">
    <location>
        <begin position="12"/>
        <end position="33"/>
    </location>
</feature>
<keyword evidence="1" id="KW-0812">Transmembrane</keyword>
<feature type="transmembrane region" description="Helical" evidence="1">
    <location>
        <begin position="152"/>
        <end position="174"/>
    </location>
</feature>
<feature type="transmembrane region" description="Helical" evidence="1">
    <location>
        <begin position="80"/>
        <end position="101"/>
    </location>
</feature>
<dbReference type="EMBL" id="JACGXA010000001">
    <property type="protein sequence ID" value="MBA8804345.1"/>
    <property type="molecule type" value="Genomic_DNA"/>
</dbReference>
<dbReference type="RefSeq" id="WP_182539817.1">
    <property type="nucleotide sequence ID" value="NZ_JACGXA010000001.1"/>
</dbReference>
<protein>
    <submittedName>
        <fullName evidence="2">FtsH-binding integral membrane protein</fullName>
    </submittedName>
</protein>
<dbReference type="Proteomes" id="UP000580910">
    <property type="component" value="Unassembled WGS sequence"/>
</dbReference>
<comment type="caution">
    <text evidence="2">The sequence shown here is derived from an EMBL/GenBank/DDBJ whole genome shotgun (WGS) entry which is preliminary data.</text>
</comment>
<feature type="transmembrane region" description="Helical" evidence="1">
    <location>
        <begin position="243"/>
        <end position="261"/>
    </location>
</feature>
<feature type="transmembrane region" description="Helical" evidence="1">
    <location>
        <begin position="53"/>
        <end position="71"/>
    </location>
</feature>
<evidence type="ECO:0000313" key="2">
    <source>
        <dbReference type="EMBL" id="MBA8804345.1"/>
    </source>
</evidence>
<feature type="transmembrane region" description="Helical" evidence="1">
    <location>
        <begin position="218"/>
        <end position="237"/>
    </location>
</feature>
<evidence type="ECO:0000313" key="3">
    <source>
        <dbReference type="Proteomes" id="UP000580910"/>
    </source>
</evidence>
<dbReference type="AlphaFoldDB" id="A0A7W3PA39"/>
<keyword evidence="1" id="KW-1133">Transmembrane helix</keyword>
<name>A0A7W3PA39_9ACTN</name>
<evidence type="ECO:0000256" key="1">
    <source>
        <dbReference type="SAM" id="Phobius"/>
    </source>
</evidence>
<gene>
    <name evidence="2" type="ORF">FB382_002636</name>
</gene>
<reference evidence="2 3" key="1">
    <citation type="submission" date="2020-07" db="EMBL/GenBank/DDBJ databases">
        <title>Sequencing the genomes of 1000 actinobacteria strains.</title>
        <authorList>
            <person name="Klenk H.-P."/>
        </authorList>
    </citation>
    <scope>NUCLEOTIDE SEQUENCE [LARGE SCALE GENOMIC DNA]</scope>
    <source>
        <strain evidence="2 3">DSM 21349</strain>
    </source>
</reference>
<accession>A0A7W3PA39</accession>
<organism evidence="2 3">
    <name type="scientific">Nocardioides ginsengisegetis</name>
    <dbReference type="NCBI Taxonomy" id="661491"/>
    <lineage>
        <taxon>Bacteria</taxon>
        <taxon>Bacillati</taxon>
        <taxon>Actinomycetota</taxon>
        <taxon>Actinomycetes</taxon>
        <taxon>Propionibacteriales</taxon>
        <taxon>Nocardioidaceae</taxon>
        <taxon>Nocardioides</taxon>
    </lineage>
</organism>
<feature type="transmembrane region" description="Helical" evidence="1">
    <location>
        <begin position="121"/>
        <end position="140"/>
    </location>
</feature>
<feature type="transmembrane region" description="Helical" evidence="1">
    <location>
        <begin position="180"/>
        <end position="198"/>
    </location>
</feature>
<keyword evidence="1" id="KW-0472">Membrane</keyword>